<gene>
    <name evidence="14" type="ORF">C4K68_08435</name>
</gene>
<dbReference type="SMART" id="SM00091">
    <property type="entry name" value="PAS"/>
    <property type="match status" value="2"/>
</dbReference>
<evidence type="ECO:0000313" key="15">
    <source>
        <dbReference type="Proteomes" id="UP000238196"/>
    </source>
</evidence>
<keyword evidence="6" id="KW-0547">Nucleotide-binding</keyword>
<name>A0A2S5KSW2_9PROT</name>
<comment type="catalytic activity">
    <reaction evidence="1">
        <text>ATP + protein L-histidine = ADP + protein N-phospho-L-histidine.</text>
        <dbReference type="EC" id="2.7.13.3"/>
    </reaction>
</comment>
<dbReference type="AlphaFoldDB" id="A0A2S5KSW2"/>
<dbReference type="InterPro" id="IPR052162">
    <property type="entry name" value="Sensor_kinase/Photoreceptor"/>
</dbReference>
<sequence length="892" mass="100847">MRLTLTQKVTLLSALCVVVTSLLVGAGFLHQASTLVQERTTTALHTSLLQRADEMSRSLQQYQSDIRFLALLPALDGYLLSMQAGGKSPRTGLDTSVLHGALSAILRARLQAIPEYFQLRVIDNADHPGMELLRVERNGKNIREVPAAFLQDKSDRYYFKATQQLKQGEIYASPIDLNREHGEIETEQVRTLRLAMPVGWSNGKALGLLVININVATLLDRSVVVHDPFFITNASGDYLYHPNPAYRFAFEKGESHRLQDDMPAYADWFQGPQYSQLNQEVHYQGNDYYASLVKVYLPGSDRHSFLTLTQLVPFVSMTDALQQLLLNAGLWFFAVLLLGTTACILLMRRSLLPLVAMSSWVQRYAEGEYNLPHQPMPHDEIGTLYTGLRRLGQTLRKRERALHANEVKLQTVLDTVISGILTINEKGTIESANAAAEQLFGYRNNAMVGLHIRILMPESSAERHDELFQRYLTDGHSDIIGLLRHVTARHRDGHEFPVCLSINDTWHNNQRLFVVGIQDLSALQEAEKMNARLGRLIQASSNEILILDSDFHLLELNHSAMANLGYSSSHVINDLYAIVAPHALEQTLQSLRSLLQRRGLDTQFESYFKRADGTSYPVEIRAFLLHDKEQTRWALLAQDISERQQQHRTLNHYVQQLEVSNRELVEFTSLATTNLQQPVQQAMRLLQQLLETNPALQQRLPQPAQQLRNLLQGMDFTLRELLLLNRMHIRPTNPVRLDLNQLVDEVLHELQERLQLARLRVHLQPLPTLQADREQMMQLLRELLHAALLACHPELPNEVYLHALGSDVCATSETGFALRGAFAPVMESIGMVLCRRIVARHQGHLRLQLNGSDSEIRICLPNHHSLGPAASEPPASHTQPSHNPIAPADPDR</sequence>
<feature type="domain" description="PAS" evidence="12">
    <location>
        <begin position="529"/>
        <end position="598"/>
    </location>
</feature>
<dbReference type="PROSITE" id="PS50112">
    <property type="entry name" value="PAS"/>
    <property type="match status" value="2"/>
</dbReference>
<dbReference type="EC" id="2.7.13.3" evidence="3"/>
<dbReference type="PANTHER" id="PTHR43304">
    <property type="entry name" value="PHYTOCHROME-LIKE PROTEIN CPH1"/>
    <property type="match status" value="1"/>
</dbReference>
<dbReference type="GO" id="GO:0004673">
    <property type="term" value="F:protein histidine kinase activity"/>
    <property type="evidence" value="ECO:0007669"/>
    <property type="project" value="UniProtKB-EC"/>
</dbReference>
<comment type="caution">
    <text evidence="14">The sequence shown here is derived from an EMBL/GenBank/DDBJ whole genome shotgun (WGS) entry which is preliminary data.</text>
</comment>
<dbReference type="InterPro" id="IPR000014">
    <property type="entry name" value="PAS"/>
</dbReference>
<dbReference type="GO" id="GO:0005524">
    <property type="term" value="F:ATP binding"/>
    <property type="evidence" value="ECO:0007669"/>
    <property type="project" value="UniProtKB-KW"/>
</dbReference>
<dbReference type="CDD" id="cd00130">
    <property type="entry name" value="PAS"/>
    <property type="match status" value="2"/>
</dbReference>
<dbReference type="InterPro" id="IPR000700">
    <property type="entry name" value="PAS-assoc_C"/>
</dbReference>
<dbReference type="NCBIfam" id="TIGR00229">
    <property type="entry name" value="sensory_box"/>
    <property type="match status" value="2"/>
</dbReference>
<keyword evidence="11" id="KW-0812">Transmembrane</keyword>
<proteinExistence type="predicted"/>
<keyword evidence="11" id="KW-1133">Transmembrane helix</keyword>
<dbReference type="Gene3D" id="3.30.450.20">
    <property type="entry name" value="PAS domain"/>
    <property type="match status" value="3"/>
</dbReference>
<dbReference type="Proteomes" id="UP000238196">
    <property type="component" value="Unassembled WGS sequence"/>
</dbReference>
<evidence type="ECO:0000256" key="7">
    <source>
        <dbReference type="ARBA" id="ARBA00022777"/>
    </source>
</evidence>
<keyword evidence="5" id="KW-0808">Transferase</keyword>
<dbReference type="InterPro" id="IPR029151">
    <property type="entry name" value="Sensor-like_sf"/>
</dbReference>
<dbReference type="OrthoDB" id="9808408at2"/>
<dbReference type="SUPFAM" id="SSF55785">
    <property type="entry name" value="PYP-like sensor domain (PAS domain)"/>
    <property type="match status" value="2"/>
</dbReference>
<feature type="domain" description="PAC" evidence="13">
    <location>
        <begin position="602"/>
        <end position="652"/>
    </location>
</feature>
<feature type="domain" description="PAS" evidence="12">
    <location>
        <begin position="405"/>
        <end position="475"/>
    </location>
</feature>
<feature type="region of interest" description="Disordered" evidence="10">
    <location>
        <begin position="867"/>
        <end position="892"/>
    </location>
</feature>
<evidence type="ECO:0000259" key="12">
    <source>
        <dbReference type="PROSITE" id="PS50112"/>
    </source>
</evidence>
<evidence type="ECO:0000256" key="6">
    <source>
        <dbReference type="ARBA" id="ARBA00022741"/>
    </source>
</evidence>
<evidence type="ECO:0000256" key="8">
    <source>
        <dbReference type="ARBA" id="ARBA00022840"/>
    </source>
</evidence>
<dbReference type="Pfam" id="PF21623">
    <property type="entry name" value="HK_sensor_dom_bact"/>
    <property type="match status" value="1"/>
</dbReference>
<evidence type="ECO:0000256" key="9">
    <source>
        <dbReference type="ARBA" id="ARBA00023012"/>
    </source>
</evidence>
<dbReference type="InterPro" id="IPR036890">
    <property type="entry name" value="HATPase_C_sf"/>
</dbReference>
<accession>A0A2S5KSW2</accession>
<keyword evidence="8" id="KW-0067">ATP-binding</keyword>
<evidence type="ECO:0000259" key="13">
    <source>
        <dbReference type="PROSITE" id="PS50113"/>
    </source>
</evidence>
<evidence type="ECO:0000256" key="2">
    <source>
        <dbReference type="ARBA" id="ARBA00004370"/>
    </source>
</evidence>
<dbReference type="PANTHER" id="PTHR43304:SF1">
    <property type="entry name" value="PAC DOMAIN-CONTAINING PROTEIN"/>
    <property type="match status" value="1"/>
</dbReference>
<keyword evidence="11" id="KW-0472">Membrane</keyword>
<dbReference type="InterPro" id="IPR013767">
    <property type="entry name" value="PAS_fold"/>
</dbReference>
<dbReference type="SUPFAM" id="SSF55874">
    <property type="entry name" value="ATPase domain of HSP90 chaperone/DNA topoisomerase II/histidine kinase"/>
    <property type="match status" value="1"/>
</dbReference>
<dbReference type="Gene3D" id="3.30.565.10">
    <property type="entry name" value="Histidine kinase-like ATPase, C-terminal domain"/>
    <property type="match status" value="1"/>
</dbReference>
<keyword evidence="9" id="KW-0902">Two-component regulatory system</keyword>
<dbReference type="GO" id="GO:0016020">
    <property type="term" value="C:membrane"/>
    <property type="evidence" value="ECO:0007669"/>
    <property type="project" value="UniProtKB-SubCell"/>
</dbReference>
<dbReference type="GO" id="GO:0006355">
    <property type="term" value="P:regulation of DNA-templated transcription"/>
    <property type="evidence" value="ECO:0007669"/>
    <property type="project" value="InterPro"/>
</dbReference>
<organism evidence="14 15">
    <name type="scientific">Proteobacteria bacterium 228</name>
    <dbReference type="NCBI Taxonomy" id="2083153"/>
    <lineage>
        <taxon>Bacteria</taxon>
        <taxon>Pseudomonadati</taxon>
        <taxon>Pseudomonadota</taxon>
    </lineage>
</organism>
<evidence type="ECO:0000256" key="10">
    <source>
        <dbReference type="SAM" id="MobiDB-lite"/>
    </source>
</evidence>
<evidence type="ECO:0000256" key="3">
    <source>
        <dbReference type="ARBA" id="ARBA00012438"/>
    </source>
</evidence>
<dbReference type="Pfam" id="PF00989">
    <property type="entry name" value="PAS"/>
    <property type="match status" value="1"/>
</dbReference>
<evidence type="ECO:0000256" key="5">
    <source>
        <dbReference type="ARBA" id="ARBA00022679"/>
    </source>
</evidence>
<dbReference type="Gene3D" id="6.10.340.10">
    <property type="match status" value="1"/>
</dbReference>
<dbReference type="SUPFAM" id="SSF103190">
    <property type="entry name" value="Sensory domain-like"/>
    <property type="match status" value="1"/>
</dbReference>
<keyword evidence="7" id="KW-0418">Kinase</keyword>
<dbReference type="EMBL" id="PRLP01000025">
    <property type="protein sequence ID" value="PPC77803.1"/>
    <property type="molecule type" value="Genomic_DNA"/>
</dbReference>
<reference evidence="14 15" key="1">
    <citation type="submission" date="2018-02" db="EMBL/GenBank/DDBJ databases">
        <title>novel marine gammaproteobacteria from coastal saline agro ecosystem.</title>
        <authorList>
            <person name="Krishnan R."/>
            <person name="Ramesh Kumar N."/>
        </authorList>
    </citation>
    <scope>NUCLEOTIDE SEQUENCE [LARGE SCALE GENOMIC DNA]</scope>
    <source>
        <strain evidence="14 15">228</strain>
    </source>
</reference>
<dbReference type="InterPro" id="IPR048760">
    <property type="entry name" value="VP0354-like_sensor_dom"/>
</dbReference>
<dbReference type="PROSITE" id="PS50113">
    <property type="entry name" value="PAC"/>
    <property type="match status" value="1"/>
</dbReference>
<comment type="subcellular location">
    <subcellularLocation>
        <location evidence="2">Membrane</location>
    </subcellularLocation>
</comment>
<protein>
    <recommendedName>
        <fullName evidence="3">histidine kinase</fullName>
        <ecNumber evidence="3">2.7.13.3</ecNumber>
    </recommendedName>
</protein>
<dbReference type="GO" id="GO:0000160">
    <property type="term" value="P:phosphorelay signal transduction system"/>
    <property type="evidence" value="ECO:0007669"/>
    <property type="project" value="UniProtKB-KW"/>
</dbReference>
<evidence type="ECO:0000256" key="4">
    <source>
        <dbReference type="ARBA" id="ARBA00022553"/>
    </source>
</evidence>
<keyword evidence="4" id="KW-0597">Phosphoprotein</keyword>
<evidence type="ECO:0000313" key="14">
    <source>
        <dbReference type="EMBL" id="PPC77803.1"/>
    </source>
</evidence>
<dbReference type="Pfam" id="PF13426">
    <property type="entry name" value="PAS_9"/>
    <property type="match status" value="1"/>
</dbReference>
<dbReference type="InterPro" id="IPR035965">
    <property type="entry name" value="PAS-like_dom_sf"/>
</dbReference>
<evidence type="ECO:0000256" key="11">
    <source>
        <dbReference type="SAM" id="Phobius"/>
    </source>
</evidence>
<feature type="transmembrane region" description="Helical" evidence="11">
    <location>
        <begin position="324"/>
        <end position="347"/>
    </location>
</feature>
<evidence type="ECO:0000256" key="1">
    <source>
        <dbReference type="ARBA" id="ARBA00000085"/>
    </source>
</evidence>